<feature type="domain" description="Cupin type-1" evidence="10">
    <location>
        <begin position="44"/>
        <end position="252"/>
    </location>
</feature>
<dbReference type="GO" id="GO:0048316">
    <property type="term" value="P:seed development"/>
    <property type="evidence" value="ECO:0007669"/>
    <property type="project" value="UniProtKB-ARBA"/>
</dbReference>
<proteinExistence type="evidence at transcript level"/>
<keyword evidence="4" id="KW-0708">Seed storage protein</keyword>
<evidence type="ECO:0000256" key="4">
    <source>
        <dbReference type="ARBA" id="ARBA00023129"/>
    </source>
</evidence>
<dbReference type="CDD" id="cd02243">
    <property type="entry name" value="cupin_11S_legumin_C"/>
    <property type="match status" value="1"/>
</dbReference>
<keyword evidence="5" id="KW-1015">Disulfide bond</keyword>
<dbReference type="FunFam" id="2.60.120.10:FF:000073">
    <property type="entry name" value="Glycinin G1"/>
    <property type="match status" value="1"/>
</dbReference>
<comment type="subunit">
    <text evidence="6">Hexamer of two trimers; each subunit is composed of an acidic and a basic chain derived from a single precursor and linked by a disulfide bond.</text>
</comment>
<dbReference type="InterPro" id="IPR014710">
    <property type="entry name" value="RmlC-like_jellyroll"/>
</dbReference>
<dbReference type="InterPro" id="IPR050253">
    <property type="entry name" value="Seed_Storage-Functional"/>
</dbReference>
<dbReference type="Pfam" id="PF00190">
    <property type="entry name" value="Cupin_1"/>
    <property type="match status" value="2"/>
</dbReference>
<evidence type="ECO:0000256" key="8">
    <source>
        <dbReference type="SAM" id="MobiDB-lite"/>
    </source>
</evidence>
<organism evidence="11">
    <name type="scientific">Ficus pumila var. awkeotsang</name>
    <name type="common">Jelly fig</name>
    <name type="synonym">Ficus awkeotsang</name>
    <dbReference type="NCBI Taxonomy" id="204231"/>
    <lineage>
        <taxon>Eukaryota</taxon>
        <taxon>Viridiplantae</taxon>
        <taxon>Streptophyta</taxon>
        <taxon>Embryophyta</taxon>
        <taxon>Tracheophyta</taxon>
        <taxon>Spermatophyta</taxon>
        <taxon>Magnoliopsida</taxon>
        <taxon>eudicotyledons</taxon>
        <taxon>Gunneridae</taxon>
        <taxon>Pentapetalae</taxon>
        <taxon>rosids</taxon>
        <taxon>fabids</taxon>
        <taxon>Rosales</taxon>
        <taxon>Moraceae</taxon>
        <taxon>Ficeae</taxon>
        <taxon>Ficus</taxon>
    </lineage>
</organism>
<evidence type="ECO:0000256" key="1">
    <source>
        <dbReference type="ARBA" id="ARBA00007178"/>
    </source>
</evidence>
<feature type="chain" id="PRO_5002634381" description="11S seed storage protein" evidence="9">
    <location>
        <begin position="23"/>
        <end position="510"/>
    </location>
</feature>
<keyword evidence="3" id="KW-0758">Storage protein</keyword>
<accession>A1E0V4</accession>
<dbReference type="GO" id="GO:0045735">
    <property type="term" value="F:nutrient reservoir activity"/>
    <property type="evidence" value="ECO:0007669"/>
    <property type="project" value="UniProtKB-KW"/>
</dbReference>
<dbReference type="PANTHER" id="PTHR31189:SF35">
    <property type="entry name" value="12S SEED STORAGE PROTEIN CRB"/>
    <property type="match status" value="1"/>
</dbReference>
<name>A1E0V4_FICPW</name>
<dbReference type="GO" id="GO:0043245">
    <property type="term" value="C:extraorganismal space"/>
    <property type="evidence" value="ECO:0007669"/>
    <property type="project" value="UniProtKB-ARBA"/>
</dbReference>
<feature type="compositionally biased region" description="Basic and acidic residues" evidence="8">
    <location>
        <begin position="281"/>
        <end position="315"/>
    </location>
</feature>
<dbReference type="InterPro" id="IPR011051">
    <property type="entry name" value="RmlC_Cupin_sf"/>
</dbReference>
<dbReference type="AlphaFoldDB" id="A1E0V4"/>
<feature type="region of interest" description="Disordered" evidence="8">
    <location>
        <begin position="199"/>
        <end position="224"/>
    </location>
</feature>
<comment type="similarity">
    <text evidence="1">Belongs to the 11S seed storage protein (globulins) family.</text>
</comment>
<dbReference type="InterPro" id="IPR006044">
    <property type="entry name" value="11S_seedstore_pln"/>
</dbReference>
<feature type="compositionally biased region" description="Basic and acidic residues" evidence="8">
    <location>
        <begin position="214"/>
        <end position="224"/>
    </location>
</feature>
<dbReference type="GO" id="GO:0034214">
    <property type="term" value="P:protein hexamerization"/>
    <property type="evidence" value="ECO:0007669"/>
    <property type="project" value="UniProtKB-ARBA"/>
</dbReference>
<dbReference type="SMART" id="SM00835">
    <property type="entry name" value="Cupin_1"/>
    <property type="match status" value="2"/>
</dbReference>
<feature type="region of interest" description="Disordered" evidence="8">
    <location>
        <begin position="276"/>
        <end position="315"/>
    </location>
</feature>
<evidence type="ECO:0000256" key="5">
    <source>
        <dbReference type="ARBA" id="ARBA00023157"/>
    </source>
</evidence>
<dbReference type="PANTHER" id="PTHR31189">
    <property type="entry name" value="OS03G0336100 PROTEIN-RELATED"/>
    <property type="match status" value="1"/>
</dbReference>
<dbReference type="InterPro" id="IPR006045">
    <property type="entry name" value="Cupin_1"/>
</dbReference>
<dbReference type="SUPFAM" id="SSF51182">
    <property type="entry name" value="RmlC-like cupins"/>
    <property type="match status" value="1"/>
</dbReference>
<feature type="domain" description="Cupin type-1" evidence="10">
    <location>
        <begin position="337"/>
        <end position="486"/>
    </location>
</feature>
<sequence>MAKPVLFSLSVCFLVLFQGSIAQLSSSRSRSEEYSHRQNECQFDNLQALEPDTRIQAEAGLIESWDPDHEQFQCAGVAVVRRTIEPNGLHLPSYTNTPQLIYIVRGRGILGTVFPGCAETFEESQRGQGRSARPEDRHQKLRHFREGDIIAIPAGVACWTYNNGDQQLVSVTLLDTSNVENQLDQNPRRFYLAGKPEDEFDPQQQQHQQYQEQQGRDPSRRRWSSENKYNIFGGLNTRFIEKAFNVDSETARRIQGQNDNRNNIIKVKGRLDLVSPLTRSSQERKREGRWEEEREREERWEEEREREQRERERDWRRRRGDYDNGLKETFCSMRLKENIGDPSRADIFTPQAGRISNVNSFNLPILRHLRLSAERGVLYNNGIYTPHWNMNAHSVIYVLRGQARIQVVDHFGQAFFDGEVRQGQVLTVPQHHAVVKQASSEGFEWVSFKTNDNAWVSPLAGRTSIIRALPEAVLMNAFQISRDQAQRLKYNREETFLLTSSRSSQRRAAA</sequence>
<keyword evidence="2 9" id="KW-0732">Signal</keyword>
<dbReference type="Gene3D" id="2.60.120.10">
    <property type="entry name" value="Jelly Rolls"/>
    <property type="match status" value="2"/>
</dbReference>
<protein>
    <recommendedName>
        <fullName evidence="7">11S seed storage protein</fullName>
    </recommendedName>
</protein>
<evidence type="ECO:0000256" key="9">
    <source>
        <dbReference type="SAM" id="SignalP"/>
    </source>
</evidence>
<evidence type="ECO:0000256" key="3">
    <source>
        <dbReference type="ARBA" id="ARBA00022761"/>
    </source>
</evidence>
<evidence type="ECO:0000259" key="10">
    <source>
        <dbReference type="SMART" id="SM00835"/>
    </source>
</evidence>
<feature type="compositionally biased region" description="Low complexity" evidence="8">
    <location>
        <begin position="203"/>
        <end position="213"/>
    </location>
</feature>
<feature type="signal peptide" evidence="9">
    <location>
        <begin position="1"/>
        <end position="22"/>
    </location>
</feature>
<dbReference type="CDD" id="cd02242">
    <property type="entry name" value="cupin_11S_legumin_N"/>
    <property type="match status" value="1"/>
</dbReference>
<dbReference type="PRINTS" id="PR00439">
    <property type="entry name" value="11SGLOBULIN"/>
</dbReference>
<reference evidence="11" key="1">
    <citation type="submission" date="2006-10" db="EMBL/GenBank/DDBJ databases">
        <authorList>
            <person name="Chou W.-M."/>
            <person name="Tzen J.T.C."/>
        </authorList>
    </citation>
    <scope>NUCLEOTIDE SEQUENCE</scope>
</reference>
<evidence type="ECO:0000256" key="6">
    <source>
        <dbReference type="ARBA" id="ARBA00062468"/>
    </source>
</evidence>
<evidence type="ECO:0000256" key="2">
    <source>
        <dbReference type="ARBA" id="ARBA00022729"/>
    </source>
</evidence>
<evidence type="ECO:0000313" key="11">
    <source>
        <dbReference type="EMBL" id="ABK80751.1"/>
    </source>
</evidence>
<evidence type="ECO:0000256" key="7">
    <source>
        <dbReference type="ARBA" id="ARBA00081374"/>
    </source>
</evidence>
<dbReference type="EMBL" id="EF091694">
    <property type="protein sequence ID" value="ABK80751.1"/>
    <property type="molecule type" value="mRNA"/>
</dbReference>
<reference evidence="11" key="2">
    <citation type="journal article" date="2008" name="Biosci. Biotechnol. Biochem.">
        <title>Gene families encoding 11S globulin and 2S albumin isoforms of jelly fig (Ficus awkeotsang) Achenes.</title>
        <authorList>
            <person name="Chua A.C."/>
            <person name="Hsiao E.S."/>
            <person name="Yang Y.C."/>
            <person name="Lin L.J."/>
            <person name="Chou W.M."/>
            <person name="Tzen J.T."/>
        </authorList>
    </citation>
    <scope>NUCLEOTIDE SEQUENCE</scope>
</reference>